<evidence type="ECO:0000313" key="2">
    <source>
        <dbReference type="EMBL" id="GIG31236.1"/>
    </source>
</evidence>
<reference evidence="2 3" key="1">
    <citation type="submission" date="2021-01" db="EMBL/GenBank/DDBJ databases">
        <title>Whole genome shotgun sequence of Cellulomonas oligotrophica NBRC 109435.</title>
        <authorList>
            <person name="Komaki H."/>
            <person name="Tamura T."/>
        </authorList>
    </citation>
    <scope>NUCLEOTIDE SEQUENCE [LARGE SCALE GENOMIC DNA]</scope>
    <source>
        <strain evidence="2 3">NBRC 109435</strain>
    </source>
</reference>
<dbReference type="Gene3D" id="2.30.130.30">
    <property type="entry name" value="Hypothetical protein"/>
    <property type="match status" value="1"/>
</dbReference>
<name>A0ABQ4D684_9CELL</name>
<organism evidence="2 3">
    <name type="scientific">Cellulomonas oligotrophica</name>
    <dbReference type="NCBI Taxonomy" id="931536"/>
    <lineage>
        <taxon>Bacteria</taxon>
        <taxon>Bacillati</taxon>
        <taxon>Actinomycetota</taxon>
        <taxon>Actinomycetes</taxon>
        <taxon>Micrococcales</taxon>
        <taxon>Cellulomonadaceae</taxon>
        <taxon>Cellulomonas</taxon>
    </lineage>
</organism>
<dbReference type="InterPro" id="IPR015947">
    <property type="entry name" value="PUA-like_sf"/>
</dbReference>
<dbReference type="SUPFAM" id="SSF88697">
    <property type="entry name" value="PUA domain-like"/>
    <property type="match status" value="1"/>
</dbReference>
<keyword evidence="3" id="KW-1185">Reference proteome</keyword>
<dbReference type="RefSeq" id="WP_203793390.1">
    <property type="nucleotide sequence ID" value="NZ_BAABFI010000018.1"/>
</dbReference>
<evidence type="ECO:0000313" key="3">
    <source>
        <dbReference type="Proteomes" id="UP000618382"/>
    </source>
</evidence>
<comment type="caution">
    <text evidence="2">The sequence shown here is derived from an EMBL/GenBank/DDBJ whole genome shotgun (WGS) entry which is preliminary data.</text>
</comment>
<dbReference type="Proteomes" id="UP000618382">
    <property type="component" value="Unassembled WGS sequence"/>
</dbReference>
<dbReference type="InterPro" id="IPR007374">
    <property type="entry name" value="ASCH_domain"/>
</dbReference>
<evidence type="ECO:0000259" key="1">
    <source>
        <dbReference type="SMART" id="SM01022"/>
    </source>
</evidence>
<feature type="domain" description="ASCH" evidence="1">
    <location>
        <begin position="1"/>
        <end position="94"/>
    </location>
</feature>
<dbReference type="EMBL" id="BONN01000001">
    <property type="protein sequence ID" value="GIG31236.1"/>
    <property type="molecule type" value="Genomic_DNA"/>
</dbReference>
<dbReference type="Pfam" id="PF04266">
    <property type="entry name" value="ASCH"/>
    <property type="match status" value="1"/>
</dbReference>
<accession>A0ABQ4D684</accession>
<proteinExistence type="predicted"/>
<protein>
    <recommendedName>
        <fullName evidence="1">ASCH domain-containing protein</fullName>
    </recommendedName>
</protein>
<dbReference type="SMART" id="SM01022">
    <property type="entry name" value="ASCH"/>
    <property type="match status" value="1"/>
</dbReference>
<sequence>MSIRPPFADAILEGTKLVEFRKRRLAPDVTTVLIYATLPVGRVVGVFEIAGYDVGSPTAVWERHKSHAGIGRAGYRDYYRGSNQAVGLLVRDARRLSRSIALADLDPTLPVPQSFLYLALDPRASEMRPRGTGWEALSGALDPISAAAESR</sequence>
<gene>
    <name evidence="2" type="ORF">Col01nite_03950</name>
</gene>